<reference evidence="3 4" key="1">
    <citation type="submission" date="2018-05" db="EMBL/GenBank/DDBJ databases">
        <title>Complete Genome Sequences of Extremely Thermoacidophilic, Metal-Mobilizing Type-Strain Members of the Archaeal Family Sulfolobaceae: Acidianus brierleyi DSM-1651T, Acidianus sulfidivorans DSM-18786T, Metallosphaera hakonensis DSM-7519T, and Metallosphaera prunae DSM-10039T.</title>
        <authorList>
            <person name="Counts J.A."/>
            <person name="Kelly R.M."/>
        </authorList>
    </citation>
    <scope>NUCLEOTIDE SEQUENCE [LARGE SCALE GENOMIC DNA]</scope>
    <source>
        <strain evidence="3 4">DSM 1651</strain>
    </source>
</reference>
<dbReference type="SMART" id="SM00028">
    <property type="entry name" value="TPR"/>
    <property type="match status" value="3"/>
</dbReference>
<dbReference type="SUPFAM" id="SSF48452">
    <property type="entry name" value="TPR-like"/>
    <property type="match status" value="1"/>
</dbReference>
<keyword evidence="1" id="KW-0677">Repeat</keyword>
<proteinExistence type="predicted"/>
<evidence type="ECO:0000313" key="4">
    <source>
        <dbReference type="Proteomes" id="UP000248044"/>
    </source>
</evidence>
<dbReference type="InterPro" id="IPR011990">
    <property type="entry name" value="TPR-like_helical_dom_sf"/>
</dbReference>
<dbReference type="RefSeq" id="WP_110269185.1">
    <property type="nucleotide sequence ID" value="NZ_CP029289.2"/>
</dbReference>
<evidence type="ECO:0000313" key="3">
    <source>
        <dbReference type="EMBL" id="AWR93301.1"/>
    </source>
</evidence>
<gene>
    <name evidence="3" type="ORF">DFR85_00440</name>
</gene>
<evidence type="ECO:0000256" key="2">
    <source>
        <dbReference type="ARBA" id="ARBA00022803"/>
    </source>
</evidence>
<dbReference type="KEGG" id="abri:DFR85_00440"/>
<dbReference type="PANTHER" id="PTHR44858">
    <property type="entry name" value="TETRATRICOPEPTIDE REPEAT PROTEIN 6"/>
    <property type="match status" value="1"/>
</dbReference>
<dbReference type="Proteomes" id="UP000248044">
    <property type="component" value="Chromosome"/>
</dbReference>
<organism evidence="3 4">
    <name type="scientific">Acidianus brierleyi</name>
    <dbReference type="NCBI Taxonomy" id="41673"/>
    <lineage>
        <taxon>Archaea</taxon>
        <taxon>Thermoproteota</taxon>
        <taxon>Thermoprotei</taxon>
        <taxon>Sulfolobales</taxon>
        <taxon>Sulfolobaceae</taxon>
        <taxon>Acidianus</taxon>
    </lineage>
</organism>
<sequence>MFKKSAIYRHITRALELFNSHKYDLALKEIDKALEIDDKDYDLHVLKSIIFLNLAQYNEALNEINIALLIDNSPFAYATKSFILTEQGNLRDALSILDNIEDLEEYEEIILQKASLLILMDRIKEALALIKNMNSTSAHYIRSYVYYKLKDYEKSLNEIDVIEENTVIKNLYKYIINIKQEKLYNIDYSSIENNNSLIMFLFEYLNGIYSLKYNKYNEAITYFNRALKYNEDIILRSIIENINSINFDLDHKIKFYTFKHGSIVSEYIIYEPYTLIKINEQIHNKKYRLVHTIRSTFIPSIY</sequence>
<dbReference type="Gene3D" id="1.25.40.10">
    <property type="entry name" value="Tetratricopeptide repeat domain"/>
    <property type="match status" value="2"/>
</dbReference>
<protein>
    <submittedName>
        <fullName evidence="3">Uncharacterized protein</fullName>
    </submittedName>
</protein>
<name>A0A2U9IBA5_9CREN</name>
<keyword evidence="2" id="KW-0802">TPR repeat</keyword>
<dbReference type="GeneID" id="36830578"/>
<keyword evidence="4" id="KW-1185">Reference proteome</keyword>
<accession>A0A2U9IBA5</accession>
<dbReference type="EMBL" id="CP029289">
    <property type="protein sequence ID" value="AWR93301.1"/>
    <property type="molecule type" value="Genomic_DNA"/>
</dbReference>
<dbReference type="AlphaFoldDB" id="A0A2U9IBA5"/>
<dbReference type="InterPro" id="IPR019734">
    <property type="entry name" value="TPR_rpt"/>
</dbReference>
<dbReference type="PANTHER" id="PTHR44858:SF1">
    <property type="entry name" value="UDP-N-ACETYLGLUCOSAMINE--PEPTIDE N-ACETYLGLUCOSAMINYLTRANSFERASE SPINDLY-RELATED"/>
    <property type="match status" value="1"/>
</dbReference>
<evidence type="ECO:0000256" key="1">
    <source>
        <dbReference type="ARBA" id="ARBA00022737"/>
    </source>
</evidence>
<dbReference type="InterPro" id="IPR050498">
    <property type="entry name" value="Ycf3"/>
</dbReference>
<dbReference type="OrthoDB" id="115601at2157"/>